<dbReference type="GO" id="GO:0004180">
    <property type="term" value="F:carboxypeptidase activity"/>
    <property type="evidence" value="ECO:0007669"/>
    <property type="project" value="UniProtKB-KW"/>
</dbReference>
<organism evidence="9 10">
    <name type="scientific">Paenibacillus puldeungensis</name>
    <dbReference type="NCBI Taxonomy" id="696536"/>
    <lineage>
        <taxon>Bacteria</taxon>
        <taxon>Bacillati</taxon>
        <taxon>Bacillota</taxon>
        <taxon>Bacilli</taxon>
        <taxon>Bacillales</taxon>
        <taxon>Paenibacillaceae</taxon>
        <taxon>Paenibacillus</taxon>
    </lineage>
</organism>
<reference evidence="10" key="1">
    <citation type="journal article" date="2019" name="Int. J. Syst. Evol. Microbiol.">
        <title>The Global Catalogue of Microorganisms (GCM) 10K type strain sequencing project: providing services to taxonomists for standard genome sequencing and annotation.</title>
        <authorList>
            <consortium name="The Broad Institute Genomics Platform"/>
            <consortium name="The Broad Institute Genome Sequencing Center for Infectious Disease"/>
            <person name="Wu L."/>
            <person name="Ma J."/>
        </authorList>
    </citation>
    <scope>NUCLEOTIDE SEQUENCE [LARGE SCALE GENOMIC DNA]</scope>
    <source>
        <strain evidence="10">CCUG 59189</strain>
    </source>
</reference>
<comment type="caution">
    <text evidence="9">The sequence shown here is derived from an EMBL/GenBank/DDBJ whole genome shotgun (WGS) entry which is preliminary data.</text>
</comment>
<dbReference type="InterPro" id="IPR034274">
    <property type="entry name" value="ENP1_M14_CPD"/>
</dbReference>
<keyword evidence="3" id="KW-0645">Protease</keyword>
<comment type="cofactor">
    <cofactor evidence="1">
        <name>Zn(2+)</name>
        <dbReference type="ChEBI" id="CHEBI:29105"/>
    </cofactor>
</comment>
<keyword evidence="10" id="KW-1185">Reference proteome</keyword>
<evidence type="ECO:0000259" key="8">
    <source>
        <dbReference type="PROSITE" id="PS52035"/>
    </source>
</evidence>
<evidence type="ECO:0000256" key="5">
    <source>
        <dbReference type="ARBA" id="ARBA00022833"/>
    </source>
</evidence>
<dbReference type="SUPFAM" id="SSF53187">
    <property type="entry name" value="Zn-dependent exopeptidases"/>
    <property type="match status" value="1"/>
</dbReference>
<evidence type="ECO:0000256" key="6">
    <source>
        <dbReference type="ARBA" id="ARBA00023049"/>
    </source>
</evidence>
<comment type="similarity">
    <text evidence="2 7">Belongs to the peptidase M14 family.</text>
</comment>
<dbReference type="InterPro" id="IPR000834">
    <property type="entry name" value="Peptidase_M14"/>
</dbReference>
<dbReference type="Gene3D" id="3.40.630.10">
    <property type="entry name" value="Zn peptidases"/>
    <property type="match status" value="1"/>
</dbReference>
<evidence type="ECO:0000256" key="2">
    <source>
        <dbReference type="ARBA" id="ARBA00005988"/>
    </source>
</evidence>
<dbReference type="PANTHER" id="PTHR11705">
    <property type="entry name" value="PROTEASE FAMILY M14 CARBOXYPEPTIDASE A,B"/>
    <property type="match status" value="1"/>
</dbReference>
<sequence length="308" mass="34601">MDTGSGVGTGGNGLPQIVRLEGNYRYSDCCRHCEALLRKYSFISMRKIGESVLGKPIFALVLGHGREHVHINAAVHANEWITAPLLLRFIEQVAKMADEGSSKEAREWLQKVTLWAVPMVNPDGVDLVQNGVPQPCPYGKQLLEWNNGLDDFTRWKANIRGIDLNDQFPAFWEEERSRRAIQEPAPQDYGGLKPLSEPEAAALANLTRDHQFARVLSLHSQGKEIYWNYRNMEPANAEGIAVRMADAGGYRAVKLSGSDAGYKDWFIYEFRRPGFTVEVGEGVNPLPPEQFALIFEELAPILAEFMRE</sequence>
<dbReference type="RefSeq" id="WP_379319250.1">
    <property type="nucleotide sequence ID" value="NZ_JBHTLM010000006.1"/>
</dbReference>
<evidence type="ECO:0000256" key="7">
    <source>
        <dbReference type="PROSITE-ProRule" id="PRU01379"/>
    </source>
</evidence>
<keyword evidence="6" id="KW-0482">Metalloprotease</keyword>
<protein>
    <submittedName>
        <fullName evidence="9">M14 family metallocarboxypeptidase</fullName>
        <ecNumber evidence="9">3.4.17.-</ecNumber>
    </submittedName>
</protein>
<dbReference type="Pfam" id="PF00246">
    <property type="entry name" value="Peptidase_M14"/>
    <property type="match status" value="1"/>
</dbReference>
<evidence type="ECO:0000313" key="9">
    <source>
        <dbReference type="EMBL" id="MFD1176808.1"/>
    </source>
</evidence>
<keyword evidence="9" id="KW-0121">Carboxypeptidase</keyword>
<dbReference type="PRINTS" id="PR00765">
    <property type="entry name" value="CRBOXYPTASEA"/>
</dbReference>
<evidence type="ECO:0000256" key="4">
    <source>
        <dbReference type="ARBA" id="ARBA00022801"/>
    </source>
</evidence>
<feature type="domain" description="Peptidase M14" evidence="8">
    <location>
        <begin position="22"/>
        <end position="308"/>
    </location>
</feature>
<proteinExistence type="inferred from homology"/>
<dbReference type="EMBL" id="JBHTLM010000006">
    <property type="protein sequence ID" value="MFD1176808.1"/>
    <property type="molecule type" value="Genomic_DNA"/>
</dbReference>
<dbReference type="PROSITE" id="PS52035">
    <property type="entry name" value="PEPTIDASE_M14"/>
    <property type="match status" value="1"/>
</dbReference>
<evidence type="ECO:0000256" key="1">
    <source>
        <dbReference type="ARBA" id="ARBA00001947"/>
    </source>
</evidence>
<evidence type="ECO:0000256" key="3">
    <source>
        <dbReference type="ARBA" id="ARBA00022670"/>
    </source>
</evidence>
<dbReference type="SMART" id="SM00631">
    <property type="entry name" value="Zn_pept"/>
    <property type="match status" value="1"/>
</dbReference>
<name>A0ABW3RWE0_9BACL</name>
<dbReference type="PANTHER" id="PTHR11705:SF143">
    <property type="entry name" value="SLL0236 PROTEIN"/>
    <property type="match status" value="1"/>
</dbReference>
<gene>
    <name evidence="9" type="ORF">ACFQ3W_10920</name>
</gene>
<feature type="active site" description="Proton donor/acceptor" evidence="7">
    <location>
        <position position="278"/>
    </location>
</feature>
<dbReference type="EC" id="3.4.17.-" evidence="9"/>
<keyword evidence="5" id="KW-0862">Zinc</keyword>
<keyword evidence="4 9" id="KW-0378">Hydrolase</keyword>
<accession>A0ABW3RWE0</accession>
<evidence type="ECO:0000313" key="10">
    <source>
        <dbReference type="Proteomes" id="UP001597262"/>
    </source>
</evidence>
<dbReference type="CDD" id="cd06229">
    <property type="entry name" value="M14_Endopeptidase_I"/>
    <property type="match status" value="1"/>
</dbReference>
<dbReference type="Proteomes" id="UP001597262">
    <property type="component" value="Unassembled WGS sequence"/>
</dbReference>